<keyword evidence="2" id="KW-0813">Transport</keyword>
<dbReference type="SUPFAM" id="SSF50989">
    <property type="entry name" value="Clathrin heavy-chain terminal domain"/>
    <property type="match status" value="1"/>
</dbReference>
<dbReference type="GO" id="GO:0006898">
    <property type="term" value="P:receptor-mediated endocytosis"/>
    <property type="evidence" value="ECO:0007669"/>
    <property type="project" value="TreeGrafter"/>
</dbReference>
<evidence type="ECO:0000256" key="7">
    <source>
        <dbReference type="SAM" id="Phobius"/>
    </source>
</evidence>
<dbReference type="InterPro" id="IPR000547">
    <property type="entry name" value="Clathrin_H-chain/VPS_repeat"/>
</dbReference>
<evidence type="ECO:0000256" key="2">
    <source>
        <dbReference type="ARBA" id="ARBA00022448"/>
    </source>
</evidence>
<dbReference type="SMART" id="SM00299">
    <property type="entry name" value="CLH"/>
    <property type="match status" value="5"/>
</dbReference>
<feature type="repeat" description="CHCR" evidence="6">
    <location>
        <begin position="352"/>
        <end position="498"/>
    </location>
</feature>
<evidence type="ECO:0000256" key="6">
    <source>
        <dbReference type="PROSITE-ProRule" id="PRU01006"/>
    </source>
</evidence>
<evidence type="ECO:0000256" key="4">
    <source>
        <dbReference type="ARBA" id="ARBA00022989"/>
    </source>
</evidence>
<dbReference type="OrthoDB" id="421917at2759"/>
<dbReference type="SUPFAM" id="SSF48371">
    <property type="entry name" value="ARM repeat"/>
    <property type="match status" value="6"/>
</dbReference>
<feature type="transmembrane region" description="Helical" evidence="7">
    <location>
        <begin position="1467"/>
        <end position="1485"/>
    </location>
</feature>
<reference evidence="9" key="2">
    <citation type="submission" date="2024-04" db="EMBL/GenBank/DDBJ databases">
        <authorList>
            <person name="Chen Y."/>
            <person name="Shah S."/>
            <person name="Dougan E. K."/>
            <person name="Thang M."/>
            <person name="Chan C."/>
        </authorList>
    </citation>
    <scope>NUCLEOTIDE SEQUENCE [LARGE SCALE GENOMIC DNA]</scope>
</reference>
<dbReference type="PROSITE" id="PS50236">
    <property type="entry name" value="CHCR"/>
    <property type="match status" value="5"/>
</dbReference>
<dbReference type="GO" id="GO:0071439">
    <property type="term" value="C:clathrin complex"/>
    <property type="evidence" value="ECO:0007669"/>
    <property type="project" value="TreeGrafter"/>
</dbReference>
<dbReference type="EMBL" id="CAMXCT030006685">
    <property type="protein sequence ID" value="CAL4805572.1"/>
    <property type="molecule type" value="Genomic_DNA"/>
</dbReference>
<dbReference type="Gene3D" id="1.25.40.30">
    <property type="match status" value="1"/>
</dbReference>
<comment type="caution">
    <text evidence="8">The sequence shown here is derived from an EMBL/GenBank/DDBJ whole genome shotgun (WGS) entry which is preliminary data.</text>
</comment>
<dbReference type="Proteomes" id="UP001152797">
    <property type="component" value="Unassembled WGS sequence"/>
</dbReference>
<evidence type="ECO:0000313" key="11">
    <source>
        <dbReference type="Proteomes" id="UP001152797"/>
    </source>
</evidence>
<dbReference type="GO" id="GO:0005198">
    <property type="term" value="F:structural molecule activity"/>
    <property type="evidence" value="ECO:0007669"/>
    <property type="project" value="InterPro"/>
</dbReference>
<keyword evidence="5 7" id="KW-0472">Membrane</keyword>
<organism evidence="8">
    <name type="scientific">Cladocopium goreaui</name>
    <dbReference type="NCBI Taxonomy" id="2562237"/>
    <lineage>
        <taxon>Eukaryota</taxon>
        <taxon>Sar</taxon>
        <taxon>Alveolata</taxon>
        <taxon>Dinophyceae</taxon>
        <taxon>Suessiales</taxon>
        <taxon>Symbiodiniaceae</taxon>
        <taxon>Cladocopium</taxon>
    </lineage>
</organism>
<name>A0A9P1GNX9_9DINO</name>
<feature type="repeat" description="CHCR" evidence="6">
    <location>
        <begin position="500"/>
        <end position="642"/>
    </location>
</feature>
<feature type="transmembrane region" description="Helical" evidence="7">
    <location>
        <begin position="1307"/>
        <end position="1327"/>
    </location>
</feature>
<dbReference type="GO" id="GO:0032051">
    <property type="term" value="F:clathrin light chain binding"/>
    <property type="evidence" value="ECO:0007669"/>
    <property type="project" value="TreeGrafter"/>
</dbReference>
<dbReference type="GO" id="GO:0030130">
    <property type="term" value="C:clathrin coat of trans-Golgi network vesicle"/>
    <property type="evidence" value="ECO:0007669"/>
    <property type="project" value="InterPro"/>
</dbReference>
<dbReference type="FunFam" id="1.25.40.10:FF:000002">
    <property type="entry name" value="Clathrin heavy chain"/>
    <property type="match status" value="1"/>
</dbReference>
<dbReference type="Pfam" id="PF13838">
    <property type="entry name" value="Clathrin_H_link"/>
    <property type="match status" value="1"/>
</dbReference>
<reference evidence="8" key="1">
    <citation type="submission" date="2022-10" db="EMBL/GenBank/DDBJ databases">
        <authorList>
            <person name="Chen Y."/>
            <person name="Dougan E. K."/>
            <person name="Chan C."/>
            <person name="Rhodes N."/>
            <person name="Thang M."/>
        </authorList>
    </citation>
    <scope>NUCLEOTIDE SEQUENCE</scope>
</reference>
<feature type="transmembrane region" description="Helical" evidence="7">
    <location>
        <begin position="1333"/>
        <end position="1352"/>
    </location>
</feature>
<comment type="subcellular location">
    <subcellularLocation>
        <location evidence="1">Membrane</location>
        <topology evidence="1">Multi-pass membrane protein</topology>
    </subcellularLocation>
</comment>
<dbReference type="GO" id="GO:0055085">
    <property type="term" value="P:transmembrane transport"/>
    <property type="evidence" value="ECO:0007669"/>
    <property type="project" value="InterPro"/>
</dbReference>
<feature type="repeat" description="CHCR" evidence="6">
    <location>
        <begin position="647"/>
        <end position="788"/>
    </location>
</feature>
<evidence type="ECO:0000313" key="10">
    <source>
        <dbReference type="EMBL" id="CAL4805572.1"/>
    </source>
</evidence>
<evidence type="ECO:0000256" key="5">
    <source>
        <dbReference type="ARBA" id="ARBA00023136"/>
    </source>
</evidence>
<dbReference type="InterPro" id="IPR012331">
    <property type="entry name" value="Clathrin_H-chain_linker"/>
</dbReference>
<dbReference type="Pfam" id="PF08449">
    <property type="entry name" value="UAA"/>
    <property type="match status" value="1"/>
</dbReference>
<accession>A0A9P1GNX9</accession>
<evidence type="ECO:0000313" key="9">
    <source>
        <dbReference type="EMBL" id="CAL1171635.1"/>
    </source>
</evidence>
<proteinExistence type="predicted"/>
<feature type="repeat" description="CHCR" evidence="6">
    <location>
        <begin position="795"/>
        <end position="942"/>
    </location>
</feature>
<dbReference type="GO" id="GO:0030132">
    <property type="term" value="C:clathrin coat of coated pit"/>
    <property type="evidence" value="ECO:0007669"/>
    <property type="project" value="InterPro"/>
</dbReference>
<dbReference type="InterPro" id="IPR011990">
    <property type="entry name" value="TPR-like_helical_dom_sf"/>
</dbReference>
<gene>
    <name evidence="8" type="ORF">C1SCF055_LOCUS42849</name>
</gene>
<dbReference type="PANTHER" id="PTHR10292:SF1">
    <property type="entry name" value="CLATHRIN HEAVY CHAIN"/>
    <property type="match status" value="1"/>
</dbReference>
<evidence type="ECO:0000256" key="1">
    <source>
        <dbReference type="ARBA" id="ARBA00004141"/>
    </source>
</evidence>
<dbReference type="InterPro" id="IPR016025">
    <property type="entry name" value="Clathrin_H-chain_N"/>
</dbReference>
<dbReference type="InterPro" id="IPR013657">
    <property type="entry name" value="SCL35B1-4/HUT1"/>
</dbReference>
<feature type="transmembrane region" description="Helical" evidence="7">
    <location>
        <begin position="1439"/>
        <end position="1461"/>
    </location>
</feature>
<feature type="repeat" description="CHCR" evidence="6">
    <location>
        <begin position="946"/>
        <end position="1087"/>
    </location>
</feature>
<evidence type="ECO:0000256" key="3">
    <source>
        <dbReference type="ARBA" id="ARBA00022692"/>
    </source>
</evidence>
<dbReference type="EMBL" id="CAMXCT010006685">
    <property type="protein sequence ID" value="CAI4018260.1"/>
    <property type="molecule type" value="Genomic_DNA"/>
</dbReference>
<protein>
    <submittedName>
        <fullName evidence="10">Clathrin heavy chain</fullName>
    </submittedName>
</protein>
<dbReference type="InterPro" id="IPR016024">
    <property type="entry name" value="ARM-type_fold"/>
</dbReference>
<keyword evidence="11" id="KW-1185">Reference proteome</keyword>
<dbReference type="InterPro" id="IPR055358">
    <property type="entry name" value="CHCR"/>
</dbReference>
<keyword evidence="4 7" id="KW-1133">Transmembrane helix</keyword>
<dbReference type="Gene3D" id="1.25.40.10">
    <property type="entry name" value="Tetratricopeptide repeat domain"/>
    <property type="match status" value="4"/>
</dbReference>
<dbReference type="PANTHER" id="PTHR10292">
    <property type="entry name" value="CLATHRIN HEAVY CHAIN RELATED"/>
    <property type="match status" value="1"/>
</dbReference>
<dbReference type="GO" id="GO:0006886">
    <property type="term" value="P:intracellular protein transport"/>
    <property type="evidence" value="ECO:0007669"/>
    <property type="project" value="UniProtKB-UniRule"/>
</dbReference>
<dbReference type="FunFam" id="1.25.40.10:FF:000005">
    <property type="entry name" value="Clathrin heavy chain"/>
    <property type="match status" value="1"/>
</dbReference>
<keyword evidence="3 7" id="KW-0812">Transmembrane</keyword>
<dbReference type="EMBL" id="CAMXCT020006685">
    <property type="protein sequence ID" value="CAL1171635.1"/>
    <property type="molecule type" value="Genomic_DNA"/>
</dbReference>
<dbReference type="FunFam" id="1.25.40.10:FF:000082">
    <property type="entry name" value="Clathrin heavy chain"/>
    <property type="match status" value="1"/>
</dbReference>
<evidence type="ECO:0000313" key="8">
    <source>
        <dbReference type="EMBL" id="CAI4018260.1"/>
    </source>
</evidence>
<sequence length="1498" mass="166846">MSTSTMVVSDAEFLPSRNERRGQVGQTATKLHIMDILKNRGESATPFKVQQEIAMPPEAPTDFAVGLHLSEKHGVVFMITKAGFLFMFDIGTGTMLVRSRVSQETVFITVGSALTGGIIFVNKRGAVMSAKVNETAIVNYIMNQLVQIPNRQDIAFTMARRFGLPGADELFQRQFNQLFASGDYKGVALSHGAALIAAQCKSGLLRTPQTIQQFKSVQAPPGQSSPILHYFSTLLEHNKLNALESVELVRPVVQQGRRELIEKWLKEDKLECTEELGDIVRPLETKFALSIYLRAQIHQKVIQCFVELGQIDQIVAYVKRVGYQADYTQLLQNMVATNPEGATNFAKSLLEGQNGVPLIDINQVVKVFMDQNRLQETTSILLDALKANKPDQAHLQTQLLAMNLQQAPKVAEAILQMNMFTHYDRAYIGQLCEKAGLMQWAMEHYTDGTDLKRVMMHAHQMTPEFLIQYFSRLSPETALECLTDLMRHNRQNLQVAVKVAIQYHEQIGAVKIVDMFESFGSNEGIFYFLGAILNTSTDPDVHFKYIQAASRVGNMQEVERVCRESQVYDPTAVKNFLKEAKLPDPRPLIYVCDLHDFVEELTDYLYKNSLMKYIEVYVVKVNPLKCPQVIGSLIDLDCSEDFIKTLLQNVRAACPAEPLVEQIEKRNRLRLILPWLEARVAEGNQDPHLHNAMAKILIDTNREPENFLKTNAFYDSKIVGKYCEDRDPHLAYTAYKRAWGSCDEQLVDVTNRNGLFRLQARYLVERQSPDLWALVLTPDNQYRRNVIDQVVSTALPESTNADEVSATVKAFISADLPTELIELLEKIVLHNSDFSKNRNLQNLLVLTAIKADKARVMDYINRLDNYDGPEIAKIALGDPYGLYEEAFLIYKKCGQNAEAMDVLLENINSLERAQEFAARINDKTVWYKLGKAQLENGSVPESVDSYLKSEDATDYLEVIQAAEREENYEELVRYLTMARTKVKDSQIDGELVYAYAKTERLSDMEEFISGTNTANIQAVGDRLYDEKFYKAAKILYASIPNNGRLASCHVQLGEYTQAVEAAKKANNPKTWQEVNLACVKAEQFRCAEIAGQHIIVHPDHLEENAVLNSKISKALMQLLESGLGNERANLGRGLHGRMGARAKLVAVCGRTRNETDSTIDTADEDSTTDGNEECEDLELLSCPSPTSDAGLLVFLCIACGCSCQAPYEVLNTKAGTVDKGCAHLISLAEHIFGLVVTLRSAFRSRQLPLQWHICLAAGSVGYTQLQNIALGTQLPTLVLITIKNGNLLANVFLGKLLLHRQYGLQQLVAVVLLSLGLILVSLAGAVGDNTTENGHSCVLGIILLAGALLSRAAGGLVQEQLSRTRTVPVEELLFFRSLLGLPAVLLQYKSISTHSRQWFAGEIMFGWPGPWVLLALNTVMDYVTRVGITLLIERTSALTANLVLTFQRFVSFIISAVLLSPELPSKSLWLGALVVLAGTLLYAVAPADVKGSPKEKSA</sequence>
<dbReference type="Pfam" id="PF00637">
    <property type="entry name" value="Clathrin"/>
    <property type="match status" value="5"/>
</dbReference>